<keyword evidence="3" id="KW-1185">Reference proteome</keyword>
<sequence length="73" mass="8240">MLFVLAFFRQRHSKHDFADRNRDASYNNAVKTVGQTGKQIFGRPFVTAGWIVLALTVIVLAVEIGLMVLIFMV</sequence>
<keyword evidence="1" id="KW-0812">Transmembrane</keyword>
<comment type="caution">
    <text evidence="2">The sequence shown here is derived from an EMBL/GenBank/DDBJ whole genome shotgun (WGS) entry which is preliminary data.</text>
</comment>
<dbReference type="Proteomes" id="UP000092993">
    <property type="component" value="Unassembled WGS sequence"/>
</dbReference>
<gene>
    <name evidence="2" type="ORF">A0H81_05545</name>
</gene>
<organism evidence="2 3">
    <name type="scientific">Grifola frondosa</name>
    <name type="common">Maitake</name>
    <name type="synonym">Polyporus frondosus</name>
    <dbReference type="NCBI Taxonomy" id="5627"/>
    <lineage>
        <taxon>Eukaryota</taxon>
        <taxon>Fungi</taxon>
        <taxon>Dikarya</taxon>
        <taxon>Basidiomycota</taxon>
        <taxon>Agaricomycotina</taxon>
        <taxon>Agaricomycetes</taxon>
        <taxon>Polyporales</taxon>
        <taxon>Grifolaceae</taxon>
        <taxon>Grifola</taxon>
    </lineage>
</organism>
<proteinExistence type="predicted"/>
<evidence type="ECO:0000313" key="3">
    <source>
        <dbReference type="Proteomes" id="UP000092993"/>
    </source>
</evidence>
<evidence type="ECO:0000256" key="1">
    <source>
        <dbReference type="SAM" id="Phobius"/>
    </source>
</evidence>
<reference evidence="2 3" key="1">
    <citation type="submission" date="2016-03" db="EMBL/GenBank/DDBJ databases">
        <title>Whole genome sequencing of Grifola frondosa 9006-11.</title>
        <authorList>
            <person name="Min B."/>
            <person name="Park H."/>
            <person name="Kim J.-G."/>
            <person name="Cho H."/>
            <person name="Oh Y.-L."/>
            <person name="Kong W.-S."/>
            <person name="Choi I.-G."/>
        </authorList>
    </citation>
    <scope>NUCLEOTIDE SEQUENCE [LARGE SCALE GENOMIC DNA]</scope>
    <source>
        <strain evidence="2 3">9006-11</strain>
    </source>
</reference>
<name>A0A1C7MCK0_GRIFR</name>
<keyword evidence="1" id="KW-1133">Transmembrane helix</keyword>
<dbReference type="OrthoDB" id="2555434at2759"/>
<dbReference type="EMBL" id="LUGG01000005">
    <property type="protein sequence ID" value="OBZ74661.1"/>
    <property type="molecule type" value="Genomic_DNA"/>
</dbReference>
<evidence type="ECO:0000313" key="2">
    <source>
        <dbReference type="EMBL" id="OBZ74661.1"/>
    </source>
</evidence>
<dbReference type="AlphaFoldDB" id="A0A1C7MCK0"/>
<protein>
    <submittedName>
        <fullName evidence="2">Uncharacterized protein</fullName>
    </submittedName>
</protein>
<accession>A0A1C7MCK0</accession>
<keyword evidence="1" id="KW-0472">Membrane</keyword>
<feature type="transmembrane region" description="Helical" evidence="1">
    <location>
        <begin position="48"/>
        <end position="72"/>
    </location>
</feature>